<evidence type="ECO:0000256" key="5">
    <source>
        <dbReference type="PIRSR" id="PIRSR600821-50"/>
    </source>
</evidence>
<comment type="catalytic activity">
    <reaction evidence="4">
        <text>L-alanine = D-alanine</text>
        <dbReference type="Rhea" id="RHEA:20249"/>
        <dbReference type="ChEBI" id="CHEBI:57416"/>
        <dbReference type="ChEBI" id="CHEBI:57972"/>
        <dbReference type="EC" id="5.1.1.1"/>
    </reaction>
</comment>
<feature type="binding site" evidence="4 6">
    <location>
        <position position="146"/>
    </location>
    <ligand>
        <name>substrate</name>
    </ligand>
</feature>
<dbReference type="FunFam" id="3.20.20.10:FF:000002">
    <property type="entry name" value="Alanine racemase"/>
    <property type="match status" value="1"/>
</dbReference>
<sequence>MFSWGEASIELMYRGRAWVEIDVGAIAHNTRQLISLLEPTTELMSVVKADAYGHGAVTVAKAAIQAGATALGVATIPEGIELRKAGLTAPILVLGATNKPDQVESLLRWHLQPSLCTPKQALIFSETVGDRRVLPVHLAIDTGMSRLGVRWDEAKEFIQLVQGQPNLEIVGIYSHCATADDPDPSMMQEQHRRFERMLDTCGLREHNCKIHFANSAAAMSDASLHYDMVRAGLATYGLYPSPHLKARIDLRPALQIKARITQVKELPAGTGVSYGHRFVAAQDMKIGVIGIGYADGVPRSLSNRVTFSIKGQPVSQIGAITMDQMMLDVTHLPDLQEGEIVTVLGTDGDQVMTADDWAETLGTISWEILCGFKNRLPRVTKNRSLWDSEAVVSA</sequence>
<dbReference type="SUPFAM" id="SSF51419">
    <property type="entry name" value="PLP-binding barrel"/>
    <property type="match status" value="1"/>
</dbReference>
<dbReference type="Pfam" id="PF01168">
    <property type="entry name" value="Ala_racemase_N"/>
    <property type="match status" value="1"/>
</dbReference>
<feature type="binding site" evidence="4 6">
    <location>
        <position position="322"/>
    </location>
    <ligand>
        <name>substrate</name>
    </ligand>
</feature>
<gene>
    <name evidence="8" type="ORF">IQ266_25790</name>
</gene>
<evidence type="ECO:0000256" key="4">
    <source>
        <dbReference type="HAMAP-Rule" id="MF_01201"/>
    </source>
</evidence>
<name>A0A928Z7G5_9CYAN</name>
<dbReference type="PANTHER" id="PTHR30511:SF0">
    <property type="entry name" value="ALANINE RACEMASE, CATABOLIC-RELATED"/>
    <property type="match status" value="1"/>
</dbReference>
<evidence type="ECO:0000259" key="7">
    <source>
        <dbReference type="SMART" id="SM01005"/>
    </source>
</evidence>
<dbReference type="RefSeq" id="WP_264327965.1">
    <property type="nucleotide sequence ID" value="NZ_JADEXQ010000157.1"/>
</dbReference>
<comment type="caution">
    <text evidence="8">The sequence shown here is derived from an EMBL/GenBank/DDBJ whole genome shotgun (WGS) entry which is preliminary data.</text>
</comment>
<feature type="active site" description="Proton acceptor; specific for D-alanine" evidence="4">
    <location>
        <position position="48"/>
    </location>
</feature>
<dbReference type="InterPro" id="IPR020622">
    <property type="entry name" value="Ala_racemase_pyridoxalP-BS"/>
</dbReference>
<evidence type="ECO:0000256" key="6">
    <source>
        <dbReference type="PIRSR" id="PIRSR600821-52"/>
    </source>
</evidence>
<comment type="cofactor">
    <cofactor evidence="1 4 5">
        <name>pyridoxal 5'-phosphate</name>
        <dbReference type="ChEBI" id="CHEBI:597326"/>
    </cofactor>
</comment>
<dbReference type="InterPro" id="IPR009006">
    <property type="entry name" value="Ala_racemase/Decarboxylase_C"/>
</dbReference>
<dbReference type="InterPro" id="IPR000821">
    <property type="entry name" value="Ala_racemase"/>
</dbReference>
<dbReference type="Pfam" id="PF00842">
    <property type="entry name" value="Ala_racemase_C"/>
    <property type="match status" value="1"/>
</dbReference>
<organism evidence="8 9">
    <name type="scientific">Romeriopsis navalis LEGE 11480</name>
    <dbReference type="NCBI Taxonomy" id="2777977"/>
    <lineage>
        <taxon>Bacteria</taxon>
        <taxon>Bacillati</taxon>
        <taxon>Cyanobacteriota</taxon>
        <taxon>Cyanophyceae</taxon>
        <taxon>Leptolyngbyales</taxon>
        <taxon>Leptolyngbyaceae</taxon>
        <taxon>Romeriopsis</taxon>
        <taxon>Romeriopsis navalis</taxon>
    </lineage>
</organism>
<accession>A0A928Z7G5</accession>
<comment type="function">
    <text evidence="4">Catalyzes the interconversion of L-alanine and D-alanine. May also act on other amino acids.</text>
</comment>
<dbReference type="PROSITE" id="PS00395">
    <property type="entry name" value="ALANINE_RACEMASE"/>
    <property type="match status" value="1"/>
</dbReference>
<dbReference type="EMBL" id="JADEXQ010000157">
    <property type="protein sequence ID" value="MBE9033155.1"/>
    <property type="molecule type" value="Genomic_DNA"/>
</dbReference>
<dbReference type="HAMAP" id="MF_01201">
    <property type="entry name" value="Ala_racemase"/>
    <property type="match status" value="1"/>
</dbReference>
<dbReference type="NCBIfam" id="TIGR00492">
    <property type="entry name" value="alr"/>
    <property type="match status" value="1"/>
</dbReference>
<feature type="modified residue" description="N6-(pyridoxal phosphate)lysine" evidence="4 5">
    <location>
        <position position="48"/>
    </location>
</feature>
<dbReference type="SUPFAM" id="SSF50621">
    <property type="entry name" value="Alanine racemase C-terminal domain-like"/>
    <property type="match status" value="1"/>
</dbReference>
<keyword evidence="3 4" id="KW-0413">Isomerase</keyword>
<comment type="pathway">
    <text evidence="4">Amino-acid biosynthesis; D-alanine biosynthesis; D-alanine from L-alanine: step 1/1.</text>
</comment>
<dbReference type="EC" id="5.1.1.1" evidence="4"/>
<dbReference type="GO" id="GO:0030632">
    <property type="term" value="P:D-alanine biosynthetic process"/>
    <property type="evidence" value="ECO:0007669"/>
    <property type="project" value="UniProtKB-UniRule"/>
</dbReference>
<dbReference type="InterPro" id="IPR001608">
    <property type="entry name" value="Ala_racemase_N"/>
</dbReference>
<keyword evidence="9" id="KW-1185">Reference proteome</keyword>
<evidence type="ECO:0000313" key="8">
    <source>
        <dbReference type="EMBL" id="MBE9033155.1"/>
    </source>
</evidence>
<evidence type="ECO:0000256" key="2">
    <source>
        <dbReference type="ARBA" id="ARBA00022898"/>
    </source>
</evidence>
<dbReference type="Gene3D" id="2.40.37.10">
    <property type="entry name" value="Lyase, Ornithine Decarboxylase, Chain A, domain 1"/>
    <property type="match status" value="1"/>
</dbReference>
<dbReference type="InterPro" id="IPR011079">
    <property type="entry name" value="Ala_racemase_C"/>
</dbReference>
<comment type="similarity">
    <text evidence="4">Belongs to the alanine racemase family.</text>
</comment>
<dbReference type="PRINTS" id="PR00992">
    <property type="entry name" value="ALARACEMASE"/>
</dbReference>
<dbReference type="Gene3D" id="3.20.20.10">
    <property type="entry name" value="Alanine racemase"/>
    <property type="match status" value="1"/>
</dbReference>
<evidence type="ECO:0000256" key="3">
    <source>
        <dbReference type="ARBA" id="ARBA00023235"/>
    </source>
</evidence>
<dbReference type="InterPro" id="IPR029066">
    <property type="entry name" value="PLP-binding_barrel"/>
</dbReference>
<dbReference type="GO" id="GO:0030170">
    <property type="term" value="F:pyridoxal phosphate binding"/>
    <property type="evidence" value="ECO:0007669"/>
    <property type="project" value="UniProtKB-UniRule"/>
</dbReference>
<dbReference type="PANTHER" id="PTHR30511">
    <property type="entry name" value="ALANINE RACEMASE"/>
    <property type="match status" value="1"/>
</dbReference>
<dbReference type="AlphaFoldDB" id="A0A928Z7G5"/>
<dbReference type="GO" id="GO:0008784">
    <property type="term" value="F:alanine racemase activity"/>
    <property type="evidence" value="ECO:0007669"/>
    <property type="project" value="UniProtKB-UniRule"/>
</dbReference>
<proteinExistence type="inferred from homology"/>
<evidence type="ECO:0000313" key="9">
    <source>
        <dbReference type="Proteomes" id="UP000625316"/>
    </source>
</evidence>
<dbReference type="CDD" id="cd00430">
    <property type="entry name" value="PLPDE_III_AR"/>
    <property type="match status" value="1"/>
</dbReference>
<evidence type="ECO:0000256" key="1">
    <source>
        <dbReference type="ARBA" id="ARBA00001933"/>
    </source>
</evidence>
<dbReference type="SMART" id="SM01005">
    <property type="entry name" value="Ala_racemase_C"/>
    <property type="match status" value="1"/>
</dbReference>
<dbReference type="Proteomes" id="UP000625316">
    <property type="component" value="Unassembled WGS sequence"/>
</dbReference>
<feature type="active site" description="Proton acceptor; specific for L-alanine" evidence="4">
    <location>
        <position position="274"/>
    </location>
</feature>
<feature type="domain" description="Alanine racemase C-terminal" evidence="7">
    <location>
        <begin position="253"/>
        <end position="381"/>
    </location>
</feature>
<dbReference type="GO" id="GO:0005829">
    <property type="term" value="C:cytosol"/>
    <property type="evidence" value="ECO:0007669"/>
    <property type="project" value="TreeGrafter"/>
</dbReference>
<reference evidence="8" key="1">
    <citation type="submission" date="2020-10" db="EMBL/GenBank/DDBJ databases">
        <authorList>
            <person name="Castelo-Branco R."/>
            <person name="Eusebio N."/>
            <person name="Adriana R."/>
            <person name="Vieira A."/>
            <person name="Brugerolle De Fraissinette N."/>
            <person name="Rezende De Castro R."/>
            <person name="Schneider M.P."/>
            <person name="Vasconcelos V."/>
            <person name="Leao P.N."/>
        </authorList>
    </citation>
    <scope>NUCLEOTIDE SEQUENCE</scope>
    <source>
        <strain evidence="8">LEGE 11480</strain>
    </source>
</reference>
<protein>
    <recommendedName>
        <fullName evidence="4">Alanine racemase</fullName>
        <ecNumber evidence="4">5.1.1.1</ecNumber>
    </recommendedName>
</protein>
<keyword evidence="2 4" id="KW-0663">Pyridoxal phosphate</keyword>